<evidence type="ECO:0000256" key="2">
    <source>
        <dbReference type="PROSITE-ProRule" id="PRU00335"/>
    </source>
</evidence>
<keyword evidence="5" id="KW-1185">Reference proteome</keyword>
<accession>A0A542YNZ9</accession>
<gene>
    <name evidence="4" type="ORF">FB467_0726</name>
</gene>
<comment type="caution">
    <text evidence="4">The sequence shown here is derived from an EMBL/GenBank/DDBJ whole genome shotgun (WGS) entry which is preliminary data.</text>
</comment>
<evidence type="ECO:0000313" key="4">
    <source>
        <dbReference type="EMBL" id="TQL49644.1"/>
    </source>
</evidence>
<dbReference type="InterPro" id="IPR001647">
    <property type="entry name" value="HTH_TetR"/>
</dbReference>
<keyword evidence="1 2" id="KW-0238">DNA-binding</keyword>
<name>A0A542YNZ9_9MICO</name>
<dbReference type="RefSeq" id="WP_211350546.1">
    <property type="nucleotide sequence ID" value="NZ_BAAAIK010000003.1"/>
</dbReference>
<dbReference type="Gene3D" id="1.10.357.10">
    <property type="entry name" value="Tetracycline Repressor, domain 2"/>
    <property type="match status" value="1"/>
</dbReference>
<dbReference type="Proteomes" id="UP000319516">
    <property type="component" value="Unassembled WGS sequence"/>
</dbReference>
<evidence type="ECO:0000259" key="3">
    <source>
        <dbReference type="PROSITE" id="PS50977"/>
    </source>
</evidence>
<dbReference type="EMBL" id="VFOP01000001">
    <property type="protein sequence ID" value="TQL49644.1"/>
    <property type="molecule type" value="Genomic_DNA"/>
</dbReference>
<reference evidence="4 5" key="1">
    <citation type="submission" date="2019-06" db="EMBL/GenBank/DDBJ databases">
        <title>Sequencing the genomes of 1000 actinobacteria strains.</title>
        <authorList>
            <person name="Klenk H.-P."/>
        </authorList>
    </citation>
    <scope>NUCLEOTIDE SEQUENCE [LARGE SCALE GENOMIC DNA]</scope>
    <source>
        <strain evidence="4 5">DSM 12335</strain>
    </source>
</reference>
<evidence type="ECO:0000313" key="5">
    <source>
        <dbReference type="Proteomes" id="UP000319516"/>
    </source>
</evidence>
<dbReference type="AlphaFoldDB" id="A0A542YNZ9"/>
<dbReference type="PROSITE" id="PS50977">
    <property type="entry name" value="HTH_TETR_2"/>
    <property type="match status" value="1"/>
</dbReference>
<dbReference type="SUPFAM" id="SSF46689">
    <property type="entry name" value="Homeodomain-like"/>
    <property type="match status" value="1"/>
</dbReference>
<proteinExistence type="predicted"/>
<dbReference type="GO" id="GO:0003677">
    <property type="term" value="F:DNA binding"/>
    <property type="evidence" value="ECO:0007669"/>
    <property type="project" value="UniProtKB-UniRule"/>
</dbReference>
<dbReference type="InterPro" id="IPR009057">
    <property type="entry name" value="Homeodomain-like_sf"/>
</dbReference>
<feature type="DNA-binding region" description="H-T-H motif" evidence="2">
    <location>
        <begin position="25"/>
        <end position="44"/>
    </location>
</feature>
<sequence length="187" mass="19488">MPSRRDTLLDAAIGVVARAGAKGLTHRAVDASAAAPQGSTSNHFRTRAALVSAIAQRLEERDAALWTDPPGTLEELLDRLTAFAAALCADADATLARLALAQELPDHLAGGHQRLLAALREALVTCGVADADARAPLVAAFLDGLVQHTLTVRRGTPFDEDACRLGLSLLCAAAPDRPCLASHSDIC</sequence>
<feature type="domain" description="HTH tetR-type" evidence="3">
    <location>
        <begin position="2"/>
        <end position="62"/>
    </location>
</feature>
<organism evidence="4 5">
    <name type="scientific">Ornithinicoccus hortensis</name>
    <dbReference type="NCBI Taxonomy" id="82346"/>
    <lineage>
        <taxon>Bacteria</taxon>
        <taxon>Bacillati</taxon>
        <taxon>Actinomycetota</taxon>
        <taxon>Actinomycetes</taxon>
        <taxon>Micrococcales</taxon>
        <taxon>Intrasporangiaceae</taxon>
        <taxon>Ornithinicoccus</taxon>
    </lineage>
</organism>
<protein>
    <submittedName>
        <fullName evidence="4">TetR family transcriptional regulator</fullName>
    </submittedName>
</protein>
<evidence type="ECO:0000256" key="1">
    <source>
        <dbReference type="ARBA" id="ARBA00023125"/>
    </source>
</evidence>